<dbReference type="Gene3D" id="3.40.50.10540">
    <property type="entry name" value="Crotonobetainyl-coa:carnitine coa-transferase, domain 1"/>
    <property type="match status" value="1"/>
</dbReference>
<comment type="caution">
    <text evidence="2">The sequence shown here is derived from an EMBL/GenBank/DDBJ whole genome shotgun (WGS) entry which is preliminary data.</text>
</comment>
<reference evidence="2" key="1">
    <citation type="submission" date="2021-02" db="EMBL/GenBank/DDBJ databases">
        <authorList>
            <person name="Dougan E. K."/>
            <person name="Rhodes N."/>
            <person name="Thang M."/>
            <person name="Chan C."/>
        </authorList>
    </citation>
    <scope>NUCLEOTIDE SEQUENCE</scope>
</reference>
<dbReference type="EMBL" id="CAJNNW010014969">
    <property type="protein sequence ID" value="CAE8657159.1"/>
    <property type="molecule type" value="Genomic_DNA"/>
</dbReference>
<accession>A0A813IUN5</accession>
<dbReference type="PANTHER" id="PTHR48229">
    <property type="entry name" value="CAIB/BAIF FAMILY ENZYME (AFU_ORTHOLOGUE AFUA_1G05360)-RELATED"/>
    <property type="match status" value="1"/>
</dbReference>
<evidence type="ECO:0008006" key="4">
    <source>
        <dbReference type="Google" id="ProtNLM"/>
    </source>
</evidence>
<dbReference type="PANTHER" id="PTHR48229:SF1">
    <property type="entry name" value="ALPHA METHYLACYL-COA RACEMASE-RELATED"/>
    <property type="match status" value="1"/>
</dbReference>
<evidence type="ECO:0000313" key="3">
    <source>
        <dbReference type="Proteomes" id="UP000626109"/>
    </source>
</evidence>
<dbReference type="AlphaFoldDB" id="A0A813IUN5"/>
<comment type="similarity">
    <text evidence="1">Belongs to the CoA-transferase III family.</text>
</comment>
<evidence type="ECO:0000256" key="1">
    <source>
        <dbReference type="ARBA" id="ARBA00008383"/>
    </source>
</evidence>
<protein>
    <recommendedName>
        <fullName evidence="4">Formyl-CoA transferase</fullName>
    </recommendedName>
</protein>
<proteinExistence type="inferred from homology"/>
<dbReference type="InterPro" id="IPR003673">
    <property type="entry name" value="CoA-Trfase_fam_III"/>
</dbReference>
<sequence length="201" mass="22063">MMSMAEWAAHPQGVAVASEPLLHMDFEESASPTRLIRGRPERPLAGVRVLDCTRVLAGPACTRFLAGIGADVLRIDPPWWEEPLCTEEMTLGKRCAGLDLRKEEEREMFEKLLAQADVFVHGYRSDALERLGLGSERRRALNPSLVDVAGPTITITTTTTTTITTTTTTTITTTTTTVTTPTWKSEQCLWLGRPLVGPQGL</sequence>
<name>A0A813IUN5_POLGL</name>
<dbReference type="SUPFAM" id="SSF89796">
    <property type="entry name" value="CoA-transferase family III (CaiB/BaiF)"/>
    <property type="match status" value="1"/>
</dbReference>
<dbReference type="InterPro" id="IPR023606">
    <property type="entry name" value="CoA-Trfase_III_dom_1_sf"/>
</dbReference>
<dbReference type="InterPro" id="IPR052985">
    <property type="entry name" value="CoA-trans_III_biosynth/detox"/>
</dbReference>
<dbReference type="Proteomes" id="UP000626109">
    <property type="component" value="Unassembled WGS sequence"/>
</dbReference>
<evidence type="ECO:0000313" key="2">
    <source>
        <dbReference type="EMBL" id="CAE8657159.1"/>
    </source>
</evidence>
<gene>
    <name evidence="2" type="ORF">PGLA2088_LOCUS12645</name>
</gene>
<dbReference type="Pfam" id="PF02515">
    <property type="entry name" value="CoA_transf_3"/>
    <property type="match status" value="1"/>
</dbReference>
<dbReference type="GO" id="GO:0003824">
    <property type="term" value="F:catalytic activity"/>
    <property type="evidence" value="ECO:0007669"/>
    <property type="project" value="InterPro"/>
</dbReference>
<organism evidence="2 3">
    <name type="scientific">Polarella glacialis</name>
    <name type="common">Dinoflagellate</name>
    <dbReference type="NCBI Taxonomy" id="89957"/>
    <lineage>
        <taxon>Eukaryota</taxon>
        <taxon>Sar</taxon>
        <taxon>Alveolata</taxon>
        <taxon>Dinophyceae</taxon>
        <taxon>Suessiales</taxon>
        <taxon>Suessiaceae</taxon>
        <taxon>Polarella</taxon>
    </lineage>
</organism>